<organism evidence="1 2">
    <name type="scientific">Halanaerobium saccharolyticum</name>
    <dbReference type="NCBI Taxonomy" id="43595"/>
    <lineage>
        <taxon>Bacteria</taxon>
        <taxon>Bacillati</taxon>
        <taxon>Bacillota</taxon>
        <taxon>Clostridia</taxon>
        <taxon>Halanaerobiales</taxon>
        <taxon>Halanaerobiaceae</taxon>
        <taxon>Halanaerobium</taxon>
    </lineage>
</organism>
<dbReference type="Pfam" id="PF04463">
    <property type="entry name" value="2-thiour_desulf"/>
    <property type="match status" value="1"/>
</dbReference>
<evidence type="ECO:0000313" key="2">
    <source>
        <dbReference type="Proteomes" id="UP000294697"/>
    </source>
</evidence>
<dbReference type="Proteomes" id="UP000294697">
    <property type="component" value="Unassembled WGS sequence"/>
</dbReference>
<comment type="caution">
    <text evidence="1">The sequence shown here is derived from an EMBL/GenBank/DDBJ whole genome shotgun (WGS) entry which is preliminary data.</text>
</comment>
<name>A0A4R7YKA6_9FIRM</name>
<dbReference type="PANTHER" id="PTHR30087:SF1">
    <property type="entry name" value="HYPOTHETICAL CYTOSOLIC PROTEIN"/>
    <property type="match status" value="1"/>
</dbReference>
<evidence type="ECO:0000313" key="1">
    <source>
        <dbReference type="EMBL" id="TDV97946.1"/>
    </source>
</evidence>
<dbReference type="InterPro" id="IPR007553">
    <property type="entry name" value="2-thiour_desulf"/>
</dbReference>
<dbReference type="EMBL" id="SODA01000039">
    <property type="protein sequence ID" value="TDV97946.1"/>
    <property type="molecule type" value="Genomic_DNA"/>
</dbReference>
<protein>
    <submittedName>
        <fullName evidence="1">Uncharacterized protein YbbK (DUF523 family)</fullName>
    </submittedName>
</protein>
<sequence>MEDCLLFNREGDQMYLVSSCLAGINCRYDGKNNINIKVVELVRAGKAITVCPEVLGGLDTPRDPSEIIVDQQGHKRIVTESGKDVTAEFQLGAEKTLKIARIVEAEKAILQQRSPSCGCGKIYDGSFSGNLIKGNGLTAELLIENGIEVLTEADLENKLPIKK</sequence>
<dbReference type="PANTHER" id="PTHR30087">
    <property type="entry name" value="INNER MEMBRANE PROTEIN"/>
    <property type="match status" value="1"/>
</dbReference>
<dbReference type="AlphaFoldDB" id="A0A4R7YKA6"/>
<reference evidence="1 2" key="1">
    <citation type="submission" date="2019-03" db="EMBL/GenBank/DDBJ databases">
        <title>Subsurface microbial communities from deep shales in Ohio and West Virginia, USA.</title>
        <authorList>
            <person name="Wrighton K."/>
        </authorList>
    </citation>
    <scope>NUCLEOTIDE SEQUENCE [LARGE SCALE GENOMIC DNA]</scope>
    <source>
        <strain evidence="1 2">MSL9.2</strain>
    </source>
</reference>
<accession>A0A4R7YKA6</accession>
<proteinExistence type="predicted"/>
<gene>
    <name evidence="1" type="ORF">C8C77_1399</name>
</gene>